<evidence type="ECO:0000256" key="6">
    <source>
        <dbReference type="ARBA" id="ARBA00022857"/>
    </source>
</evidence>
<feature type="binding site" evidence="8">
    <location>
        <begin position="187"/>
        <end position="192"/>
    </location>
    <ligand>
        <name>NAD(+)</name>
        <dbReference type="ChEBI" id="CHEBI:57540"/>
    </ligand>
</feature>
<keyword evidence="7 8" id="KW-0520">NAD</keyword>
<feature type="binding site" evidence="8">
    <location>
        <position position="211"/>
    </location>
    <ligand>
        <name>NAD(+)</name>
        <dbReference type="ChEBI" id="CHEBI:57540"/>
    </ligand>
</feature>
<dbReference type="GO" id="GO:0019674">
    <property type="term" value="P:NAD+ metabolic process"/>
    <property type="evidence" value="ECO:0007669"/>
    <property type="project" value="InterPro"/>
</dbReference>
<dbReference type="Gene3D" id="2.60.200.30">
    <property type="entry name" value="Probable inorganic polyphosphate/atp-NAD kinase, domain 2"/>
    <property type="match status" value="1"/>
</dbReference>
<evidence type="ECO:0000256" key="7">
    <source>
        <dbReference type="ARBA" id="ARBA00023027"/>
    </source>
</evidence>
<protein>
    <recommendedName>
        <fullName evidence="8">NAD kinase</fullName>
        <ecNumber evidence="8">2.7.1.23</ecNumber>
    </recommendedName>
    <alternativeName>
        <fullName evidence="8">ATP-dependent NAD kinase</fullName>
    </alternativeName>
</protein>
<keyword evidence="1 8" id="KW-0963">Cytoplasm</keyword>
<sequence>MSGDVAVGIVAQRDNDRAHELAALLVAELERAFDAAVAVDELTGETIDANGVPVAEIADRDLAVSIGGDGTLLFVAREIGSTPLVGVNLGEVGFLNAVSPADADGVVTDLVRELRDAGSLEARVLDRLTATGRDADWTLEPALNEVLVHGPRRGPGGGATIEISIDGEPYAESHTDGVLVATPTGSTAYNLSEGGPLVRPAADSLVVTQMAAADGLPSLVVDADTEIELSVSDADGAYAIGDGRNRQPLEPPATVTVSLADEPVRLVGPDPDFFDGLENLD</sequence>
<dbReference type="GO" id="GO:0003951">
    <property type="term" value="F:NAD+ kinase activity"/>
    <property type="evidence" value="ECO:0007669"/>
    <property type="project" value="UniProtKB-UniRule"/>
</dbReference>
<gene>
    <name evidence="8" type="primary">nadK</name>
    <name evidence="9" type="ORF">C446_05070</name>
</gene>
<keyword evidence="5 8" id="KW-0067">ATP-binding</keyword>
<dbReference type="PANTHER" id="PTHR20275:SF43">
    <property type="entry name" value="BIFUNCTIONAL NADP PHOSPHATASE_NAD KINASE"/>
    <property type="match status" value="1"/>
</dbReference>
<dbReference type="GO" id="GO:0006741">
    <property type="term" value="P:NADP+ biosynthetic process"/>
    <property type="evidence" value="ECO:0007669"/>
    <property type="project" value="UniProtKB-UniRule"/>
</dbReference>
<evidence type="ECO:0000256" key="8">
    <source>
        <dbReference type="HAMAP-Rule" id="MF_00361"/>
    </source>
</evidence>
<dbReference type="Pfam" id="PF20143">
    <property type="entry name" value="NAD_kinase_C"/>
    <property type="match status" value="1"/>
</dbReference>
<dbReference type="EC" id="2.7.1.23" evidence="8"/>
<evidence type="ECO:0000256" key="4">
    <source>
        <dbReference type="ARBA" id="ARBA00022777"/>
    </source>
</evidence>
<comment type="caution">
    <text evidence="9">The sequence shown here is derived from an EMBL/GenBank/DDBJ whole genome shotgun (WGS) entry which is preliminary data.</text>
</comment>
<dbReference type="Gene3D" id="3.40.50.10330">
    <property type="entry name" value="Probable inorganic polyphosphate/atp-NAD kinase, domain 1"/>
    <property type="match status" value="1"/>
</dbReference>
<feature type="active site" description="Proton acceptor" evidence="8">
    <location>
        <position position="69"/>
    </location>
</feature>
<keyword evidence="2 8" id="KW-0808">Transferase</keyword>
<evidence type="ECO:0000313" key="10">
    <source>
        <dbReference type="Proteomes" id="UP000011607"/>
    </source>
</evidence>
<comment type="subcellular location">
    <subcellularLocation>
        <location evidence="8">Cytoplasm</location>
    </subcellularLocation>
</comment>
<dbReference type="Proteomes" id="UP000011607">
    <property type="component" value="Unassembled WGS sequence"/>
</dbReference>
<feature type="binding site" evidence="8">
    <location>
        <begin position="144"/>
        <end position="145"/>
    </location>
    <ligand>
        <name>NAD(+)</name>
        <dbReference type="ChEBI" id="CHEBI:57540"/>
    </ligand>
</feature>
<dbReference type="InterPro" id="IPR016064">
    <property type="entry name" value="NAD/diacylglycerol_kinase_sf"/>
</dbReference>
<reference evidence="9 10" key="1">
    <citation type="journal article" date="2014" name="PLoS Genet.">
        <title>Phylogenetically driven sequencing of extremely halophilic archaea reveals strategies for static and dynamic osmo-response.</title>
        <authorList>
            <person name="Becker E.A."/>
            <person name="Seitzer P.M."/>
            <person name="Tritt A."/>
            <person name="Larsen D."/>
            <person name="Krusor M."/>
            <person name="Yao A.I."/>
            <person name="Wu D."/>
            <person name="Madern D."/>
            <person name="Eisen J.A."/>
            <person name="Darling A.E."/>
            <person name="Facciotti M.T."/>
        </authorList>
    </citation>
    <scope>NUCLEOTIDE SEQUENCE [LARGE SCALE GENOMIC DNA]</scope>
    <source>
        <strain evidence="9 10">JCM 10879</strain>
    </source>
</reference>
<dbReference type="AlphaFoldDB" id="M0MAL2"/>
<keyword evidence="6 8" id="KW-0521">NADP</keyword>
<proteinExistence type="inferred from homology"/>
<evidence type="ECO:0000256" key="2">
    <source>
        <dbReference type="ARBA" id="ARBA00022679"/>
    </source>
</evidence>
<dbReference type="SUPFAM" id="SSF111331">
    <property type="entry name" value="NAD kinase/diacylglycerol kinase-like"/>
    <property type="match status" value="1"/>
</dbReference>
<keyword evidence="3 8" id="KW-0547">Nucleotide-binding</keyword>
<evidence type="ECO:0000313" key="9">
    <source>
        <dbReference type="EMBL" id="EMA41659.1"/>
    </source>
</evidence>
<dbReference type="RefSeq" id="WP_006671971.1">
    <property type="nucleotide sequence ID" value="NZ_AOMA01000063.1"/>
</dbReference>
<keyword evidence="10" id="KW-1185">Reference proteome</keyword>
<dbReference type="PATRIC" id="fig|1227454.3.peg.1004"/>
<keyword evidence="4 8" id="KW-0418">Kinase</keyword>
<evidence type="ECO:0000256" key="5">
    <source>
        <dbReference type="ARBA" id="ARBA00022840"/>
    </source>
</evidence>
<evidence type="ECO:0000256" key="3">
    <source>
        <dbReference type="ARBA" id="ARBA00022741"/>
    </source>
</evidence>
<dbReference type="EMBL" id="AOMA01000063">
    <property type="protein sequence ID" value="EMA41659.1"/>
    <property type="molecule type" value="Genomic_DNA"/>
</dbReference>
<feature type="binding site" evidence="8">
    <location>
        <position position="174"/>
    </location>
    <ligand>
        <name>NAD(+)</name>
        <dbReference type="ChEBI" id="CHEBI:57540"/>
    </ligand>
</feature>
<comment type="caution">
    <text evidence="8">Lacks conserved residue(s) required for the propagation of feature annotation.</text>
</comment>
<dbReference type="HAMAP" id="MF_00361">
    <property type="entry name" value="NAD_kinase"/>
    <property type="match status" value="1"/>
</dbReference>
<dbReference type="OrthoDB" id="77798at2157"/>
<feature type="binding site" evidence="8">
    <location>
        <position position="176"/>
    </location>
    <ligand>
        <name>NAD(+)</name>
        <dbReference type="ChEBI" id="CHEBI:57540"/>
    </ligand>
</feature>
<dbReference type="STRING" id="1227454.C446_05070"/>
<dbReference type="GO" id="GO:0046872">
    <property type="term" value="F:metal ion binding"/>
    <property type="evidence" value="ECO:0007669"/>
    <property type="project" value="UniProtKB-UniRule"/>
</dbReference>
<dbReference type="Pfam" id="PF01513">
    <property type="entry name" value="NAD_kinase"/>
    <property type="match status" value="1"/>
</dbReference>
<comment type="similarity">
    <text evidence="8">Belongs to the NAD kinase family.</text>
</comment>
<dbReference type="PANTHER" id="PTHR20275">
    <property type="entry name" value="NAD KINASE"/>
    <property type="match status" value="1"/>
</dbReference>
<dbReference type="InterPro" id="IPR002504">
    <property type="entry name" value="NADK"/>
</dbReference>
<evidence type="ECO:0000256" key="1">
    <source>
        <dbReference type="ARBA" id="ARBA00022490"/>
    </source>
</evidence>
<dbReference type="GO" id="GO:0005524">
    <property type="term" value="F:ATP binding"/>
    <property type="evidence" value="ECO:0007669"/>
    <property type="project" value="UniProtKB-KW"/>
</dbReference>
<dbReference type="eggNOG" id="arCOG01348">
    <property type="taxonomic scope" value="Archaea"/>
</dbReference>
<dbReference type="GO" id="GO:0005737">
    <property type="term" value="C:cytoplasm"/>
    <property type="evidence" value="ECO:0007669"/>
    <property type="project" value="UniProtKB-SubCell"/>
</dbReference>
<name>M0MAL2_9EURY</name>
<organism evidence="9 10">
    <name type="scientific">Halobiforma nitratireducens JCM 10879</name>
    <dbReference type="NCBI Taxonomy" id="1227454"/>
    <lineage>
        <taxon>Archaea</taxon>
        <taxon>Methanobacteriati</taxon>
        <taxon>Methanobacteriota</taxon>
        <taxon>Stenosarchaea group</taxon>
        <taxon>Halobacteria</taxon>
        <taxon>Halobacteriales</taxon>
        <taxon>Natrialbaceae</taxon>
        <taxon>Halobiforma</taxon>
    </lineage>
</organism>
<accession>M0MAL2</accession>
<comment type="function">
    <text evidence="8">Involved in the regulation of the intracellular balance of NAD and NADP, and is a key enzyme in the biosynthesis of NADP. Catalyzes specifically the phosphorylation on 2'-hydroxyl of the adenosine moiety of NAD to yield NADP.</text>
</comment>
<dbReference type="InterPro" id="IPR017438">
    <property type="entry name" value="ATP-NAD_kinase_N"/>
</dbReference>
<comment type="cofactor">
    <cofactor evidence="8">
        <name>a divalent metal cation</name>
        <dbReference type="ChEBI" id="CHEBI:60240"/>
    </cofactor>
</comment>
<comment type="catalytic activity">
    <reaction evidence="8">
        <text>NAD(+) + ATP = ADP + NADP(+) + H(+)</text>
        <dbReference type="Rhea" id="RHEA:18629"/>
        <dbReference type="ChEBI" id="CHEBI:15378"/>
        <dbReference type="ChEBI" id="CHEBI:30616"/>
        <dbReference type="ChEBI" id="CHEBI:57540"/>
        <dbReference type="ChEBI" id="CHEBI:58349"/>
        <dbReference type="ChEBI" id="CHEBI:456216"/>
        <dbReference type="EC" id="2.7.1.23"/>
    </reaction>
</comment>
<dbReference type="InterPro" id="IPR017437">
    <property type="entry name" value="ATP-NAD_kinase_PpnK-typ_C"/>
</dbReference>
<feature type="binding site" evidence="8">
    <location>
        <begin position="69"/>
        <end position="70"/>
    </location>
    <ligand>
        <name>NAD(+)</name>
        <dbReference type="ChEBI" id="CHEBI:57540"/>
    </ligand>
</feature>